<accession>A0A8T1U834</accession>
<reference evidence="1" key="1">
    <citation type="submission" date="2021-01" db="EMBL/GenBank/DDBJ databases">
        <title>Phytophthora aleatoria, a newly-described species from Pinus radiata is distinct from Phytophthora cactorum isolates based on comparative genomics.</title>
        <authorList>
            <person name="Mcdougal R."/>
            <person name="Panda P."/>
            <person name="Williams N."/>
            <person name="Studholme D.J."/>
        </authorList>
    </citation>
    <scope>NUCLEOTIDE SEQUENCE</scope>
    <source>
        <strain evidence="1">NZFS 3830</strain>
    </source>
</reference>
<evidence type="ECO:0000313" key="2">
    <source>
        <dbReference type="Proteomes" id="UP000688947"/>
    </source>
</evidence>
<gene>
    <name evidence="1" type="ORF">JG687_00012064</name>
</gene>
<dbReference type="Proteomes" id="UP000688947">
    <property type="component" value="Unassembled WGS sequence"/>
</dbReference>
<evidence type="ECO:0000313" key="1">
    <source>
        <dbReference type="EMBL" id="KAG6953996.1"/>
    </source>
</evidence>
<sequence length="108" mass="12336">MYWKLSSLCCSTSTGWNYLCGVFGPARGIKQGSQTRCAAHALADFSLKFHHQARAGTKWQTMLRRRNSVTTSRSTVPACRRSWTCLRIESGEVTTYWRRMECCCKGPY</sequence>
<name>A0A8T1U834_9STRA</name>
<dbReference type="AlphaFoldDB" id="A0A8T1U834"/>
<organism evidence="1 2">
    <name type="scientific">Phytophthora cactorum</name>
    <dbReference type="NCBI Taxonomy" id="29920"/>
    <lineage>
        <taxon>Eukaryota</taxon>
        <taxon>Sar</taxon>
        <taxon>Stramenopiles</taxon>
        <taxon>Oomycota</taxon>
        <taxon>Peronosporomycetes</taxon>
        <taxon>Peronosporales</taxon>
        <taxon>Peronosporaceae</taxon>
        <taxon>Phytophthora</taxon>
    </lineage>
</organism>
<protein>
    <submittedName>
        <fullName evidence="1">Uncharacterized protein</fullName>
    </submittedName>
</protein>
<comment type="caution">
    <text evidence="1">The sequence shown here is derived from an EMBL/GenBank/DDBJ whole genome shotgun (WGS) entry which is preliminary data.</text>
</comment>
<dbReference type="EMBL" id="JAENGZ010000780">
    <property type="protein sequence ID" value="KAG6953996.1"/>
    <property type="molecule type" value="Genomic_DNA"/>
</dbReference>
<proteinExistence type="predicted"/>